<accession>A0A1H0GK42</accession>
<sequence>MAMDCYSTLQDSLSEVRLIVAAAREALEEGAEGRVKCNAMTRAGLVLLCGYFEGFIRDLVEEYVDALNDEGVSVSSLPDSLFCAVLEGQVSSYRGNSLTDFISLKGAITNSGAVKLNSKVLSKTGGNPSVDNVESIFSGIGIDAIIDRLSIADYSVDSTYVLESQVDAKFKRAIEAALADVEGAAVDPVSRIVGIIEGKWQPRKKRRKVGYVSEIEELLKKRNRIAHGEGREQVTPDDLQGHCEMVAKLSSGLHDAVFQELGNMTAVGA</sequence>
<evidence type="ECO:0000313" key="3">
    <source>
        <dbReference type="Proteomes" id="UP000242957"/>
    </source>
</evidence>
<dbReference type="AlphaFoldDB" id="A0A1H0GK42"/>
<dbReference type="InterPro" id="IPR041519">
    <property type="entry name" value="HEPN_RiboL-PSP"/>
</dbReference>
<dbReference type="EMBL" id="FNIJ01000007">
    <property type="protein sequence ID" value="SDO07238.1"/>
    <property type="molecule type" value="Genomic_DNA"/>
</dbReference>
<evidence type="ECO:0000313" key="2">
    <source>
        <dbReference type="EMBL" id="SDO07238.1"/>
    </source>
</evidence>
<feature type="domain" description="RiboL-PSP-HEPN" evidence="1">
    <location>
        <begin position="38"/>
        <end position="254"/>
    </location>
</feature>
<reference evidence="3" key="1">
    <citation type="submission" date="2016-10" db="EMBL/GenBank/DDBJ databases">
        <authorList>
            <person name="Varghese N."/>
            <person name="Submissions S."/>
        </authorList>
    </citation>
    <scope>NUCLEOTIDE SEQUENCE [LARGE SCALE GENOMIC DNA]</scope>
    <source>
        <strain evidence="3">JCM 21621</strain>
    </source>
</reference>
<evidence type="ECO:0000259" key="1">
    <source>
        <dbReference type="Pfam" id="PF18735"/>
    </source>
</evidence>
<gene>
    <name evidence="2" type="ORF">SAMN05216193_107221</name>
</gene>
<organism evidence="2 3">
    <name type="scientific">Pseudomonas jinjuensis</name>
    <dbReference type="NCBI Taxonomy" id="198616"/>
    <lineage>
        <taxon>Bacteria</taxon>
        <taxon>Pseudomonadati</taxon>
        <taxon>Pseudomonadota</taxon>
        <taxon>Gammaproteobacteria</taxon>
        <taxon>Pseudomonadales</taxon>
        <taxon>Pseudomonadaceae</taxon>
        <taxon>Pseudomonas</taxon>
    </lineage>
</organism>
<dbReference type="Proteomes" id="UP000242957">
    <property type="component" value="Unassembled WGS sequence"/>
</dbReference>
<keyword evidence="3" id="KW-1185">Reference proteome</keyword>
<dbReference type="Pfam" id="PF18735">
    <property type="entry name" value="HEPN_RiboL-PSP"/>
    <property type="match status" value="1"/>
</dbReference>
<proteinExistence type="predicted"/>
<protein>
    <recommendedName>
        <fullName evidence="1">RiboL-PSP-HEPN domain-containing protein</fullName>
    </recommendedName>
</protein>
<name>A0A1H0GK42_9PSED</name>